<evidence type="ECO:0000313" key="3">
    <source>
        <dbReference type="Proteomes" id="UP000323567"/>
    </source>
</evidence>
<dbReference type="Proteomes" id="UP000323567">
    <property type="component" value="Unassembled WGS sequence"/>
</dbReference>
<sequence length="187" mass="21676">MKNSTKILLGVIFFILLALICGLYYQYIPQEQLTIFNLATLLGFYVSIYGLAVALWQIIALQNITISTQFAVKQTREKVEQILSISDLAKIVTITRIIEEYINSEKYELAKLRLCDVKDFMMRVEFIGKIEFDKDDFGRLKKRVEIGLNNLDKQMSNRGKLDKVIFCQDMEEIASMLSRLENQLKSK</sequence>
<feature type="transmembrane region" description="Helical" evidence="1">
    <location>
        <begin position="7"/>
        <end position="27"/>
    </location>
</feature>
<proteinExistence type="predicted"/>
<protein>
    <recommendedName>
        <fullName evidence="4">DUF4760 domain-containing protein</fullName>
    </recommendedName>
</protein>
<name>A0A5B3FMU2_9BACT</name>
<dbReference type="AlphaFoldDB" id="A0A5B3FMU2"/>
<keyword evidence="1" id="KW-1133">Transmembrane helix</keyword>
<accession>A0A5B3FMU2</accession>
<organism evidence="2 3">
    <name type="scientific">Alistipes shahii</name>
    <dbReference type="NCBI Taxonomy" id="328814"/>
    <lineage>
        <taxon>Bacteria</taxon>
        <taxon>Pseudomonadati</taxon>
        <taxon>Bacteroidota</taxon>
        <taxon>Bacteroidia</taxon>
        <taxon>Bacteroidales</taxon>
        <taxon>Rikenellaceae</taxon>
        <taxon>Alistipes</taxon>
    </lineage>
</organism>
<reference evidence="2 3" key="1">
    <citation type="journal article" date="2019" name="Nat. Med.">
        <title>A library of human gut bacterial isolates paired with longitudinal multiomics data enables mechanistic microbiome research.</title>
        <authorList>
            <person name="Poyet M."/>
            <person name="Groussin M."/>
            <person name="Gibbons S.M."/>
            <person name="Avila-Pacheco J."/>
            <person name="Jiang X."/>
            <person name="Kearney S.M."/>
            <person name="Perrotta A.R."/>
            <person name="Berdy B."/>
            <person name="Zhao S."/>
            <person name="Lieberman T.D."/>
            <person name="Swanson P.K."/>
            <person name="Smith M."/>
            <person name="Roesemann S."/>
            <person name="Alexander J.E."/>
            <person name="Rich S.A."/>
            <person name="Livny J."/>
            <person name="Vlamakis H."/>
            <person name="Clish C."/>
            <person name="Bullock K."/>
            <person name="Deik A."/>
            <person name="Scott J."/>
            <person name="Pierce K.A."/>
            <person name="Xavier R.J."/>
            <person name="Alm E.J."/>
        </authorList>
    </citation>
    <scope>NUCLEOTIDE SEQUENCE [LARGE SCALE GENOMIC DNA]</scope>
    <source>
        <strain evidence="2 3">BIOML-A2</strain>
    </source>
</reference>
<dbReference type="EMBL" id="VVXK01000080">
    <property type="protein sequence ID" value="KAA2362544.1"/>
    <property type="molecule type" value="Genomic_DNA"/>
</dbReference>
<feature type="transmembrane region" description="Helical" evidence="1">
    <location>
        <begin position="33"/>
        <end position="56"/>
    </location>
</feature>
<evidence type="ECO:0008006" key="4">
    <source>
        <dbReference type="Google" id="ProtNLM"/>
    </source>
</evidence>
<keyword evidence="1" id="KW-0472">Membrane</keyword>
<comment type="caution">
    <text evidence="2">The sequence shown here is derived from an EMBL/GenBank/DDBJ whole genome shotgun (WGS) entry which is preliminary data.</text>
</comment>
<evidence type="ECO:0000313" key="2">
    <source>
        <dbReference type="EMBL" id="KAA2362544.1"/>
    </source>
</evidence>
<dbReference type="RefSeq" id="WP_149888027.1">
    <property type="nucleotide sequence ID" value="NZ_CATXTW010000029.1"/>
</dbReference>
<gene>
    <name evidence="2" type="ORF">F2Y13_16380</name>
</gene>
<evidence type="ECO:0000256" key="1">
    <source>
        <dbReference type="SAM" id="Phobius"/>
    </source>
</evidence>
<keyword evidence="1" id="KW-0812">Transmembrane</keyword>